<evidence type="ECO:0000256" key="4">
    <source>
        <dbReference type="ARBA" id="ARBA00022989"/>
    </source>
</evidence>
<keyword evidence="5 6" id="KW-0472">Membrane</keyword>
<evidence type="ECO:0000256" key="1">
    <source>
        <dbReference type="ARBA" id="ARBA00004651"/>
    </source>
</evidence>
<dbReference type="Pfam" id="PF00482">
    <property type="entry name" value="T2SSF"/>
    <property type="match status" value="1"/>
</dbReference>
<evidence type="ECO:0000256" key="3">
    <source>
        <dbReference type="ARBA" id="ARBA00022692"/>
    </source>
</evidence>
<dbReference type="Proteomes" id="UP001434337">
    <property type="component" value="Chromosome"/>
</dbReference>
<feature type="transmembrane region" description="Helical" evidence="6">
    <location>
        <begin position="180"/>
        <end position="204"/>
    </location>
</feature>
<evidence type="ECO:0000256" key="6">
    <source>
        <dbReference type="SAM" id="Phobius"/>
    </source>
</evidence>
<protein>
    <submittedName>
        <fullName evidence="8">Type II secretion system F family protein</fullName>
    </submittedName>
</protein>
<feature type="domain" description="Type II secretion system protein GspF" evidence="7">
    <location>
        <begin position="75"/>
        <end position="195"/>
    </location>
</feature>
<evidence type="ECO:0000256" key="2">
    <source>
        <dbReference type="ARBA" id="ARBA00022475"/>
    </source>
</evidence>
<gene>
    <name evidence="8" type="ORF">PCC79_02115</name>
</gene>
<reference evidence="8 9" key="1">
    <citation type="journal article" date="2023" name="Environ Microbiome">
        <title>A coral-associated actinobacterium mitigates coral bleaching under heat stress.</title>
        <authorList>
            <person name="Li J."/>
            <person name="Zou Y."/>
            <person name="Li Q."/>
            <person name="Zhang J."/>
            <person name="Bourne D.G."/>
            <person name="Lyu Y."/>
            <person name="Liu C."/>
            <person name="Zhang S."/>
        </authorList>
    </citation>
    <scope>NUCLEOTIDE SEQUENCE [LARGE SCALE GENOMIC DNA]</scope>
    <source>
        <strain evidence="8 9">SCSIO 13291</strain>
    </source>
</reference>
<dbReference type="PANTHER" id="PTHR35007">
    <property type="entry name" value="INTEGRAL MEMBRANE PROTEIN-RELATED"/>
    <property type="match status" value="1"/>
</dbReference>
<dbReference type="EMBL" id="CP115965">
    <property type="protein sequence ID" value="WZW99028.1"/>
    <property type="molecule type" value="Genomic_DNA"/>
</dbReference>
<sequence>MTVLVGVATLAWGLAVWLLIPPAGAARLRAAPRAPDAGRSRWDVWAAEVRARLPESRAERRRREALMASVPVVCGLLAVCVEAGAPARSAVAVVAATVAEPVATELHGVGQRIALGIDEPAAWAALAAVPGYRAVARDLAQAVARGTGVAELLRRHAREARRDAVGAAQARARTAGVYSVIPLMLCFLPAFLLLGVVPVLAAILGSALG</sequence>
<evidence type="ECO:0000313" key="9">
    <source>
        <dbReference type="Proteomes" id="UP001434337"/>
    </source>
</evidence>
<organism evidence="8 9">
    <name type="scientific">Propioniciclava soli</name>
    <dbReference type="NCBI Taxonomy" id="2775081"/>
    <lineage>
        <taxon>Bacteria</taxon>
        <taxon>Bacillati</taxon>
        <taxon>Actinomycetota</taxon>
        <taxon>Actinomycetes</taxon>
        <taxon>Propionibacteriales</taxon>
        <taxon>Propionibacteriaceae</taxon>
        <taxon>Propioniciclava</taxon>
    </lineage>
</organism>
<evidence type="ECO:0000256" key="5">
    <source>
        <dbReference type="ARBA" id="ARBA00023136"/>
    </source>
</evidence>
<comment type="subcellular location">
    <subcellularLocation>
        <location evidence="1">Cell membrane</location>
        <topology evidence="1">Multi-pass membrane protein</topology>
    </subcellularLocation>
</comment>
<evidence type="ECO:0000313" key="8">
    <source>
        <dbReference type="EMBL" id="WZW99028.1"/>
    </source>
</evidence>
<keyword evidence="3 6" id="KW-0812">Transmembrane</keyword>
<dbReference type="RefSeq" id="WP_232549103.1">
    <property type="nucleotide sequence ID" value="NZ_CP115965.1"/>
</dbReference>
<evidence type="ECO:0000259" key="7">
    <source>
        <dbReference type="Pfam" id="PF00482"/>
    </source>
</evidence>
<dbReference type="PANTHER" id="PTHR35007:SF3">
    <property type="entry name" value="POSSIBLE CONSERVED ALANINE RICH MEMBRANE PROTEIN"/>
    <property type="match status" value="1"/>
</dbReference>
<accession>A0ABZ3C933</accession>
<keyword evidence="9" id="KW-1185">Reference proteome</keyword>
<dbReference type="InterPro" id="IPR018076">
    <property type="entry name" value="T2SS_GspF_dom"/>
</dbReference>
<keyword evidence="2" id="KW-1003">Cell membrane</keyword>
<proteinExistence type="predicted"/>
<name>A0ABZ3C933_9ACTN</name>
<keyword evidence="4 6" id="KW-1133">Transmembrane helix</keyword>